<dbReference type="EMBL" id="FNWQ01000002">
    <property type="protein sequence ID" value="SEH31865.1"/>
    <property type="molecule type" value="Genomic_DNA"/>
</dbReference>
<accession>A0A1H6HCD9</accession>
<name>A0A1H6HCD9_CHRCI</name>
<reference evidence="2 3" key="1">
    <citation type="submission" date="2016-10" db="EMBL/GenBank/DDBJ databases">
        <authorList>
            <person name="de Groot N.N."/>
        </authorList>
    </citation>
    <scope>NUCLEOTIDE SEQUENCE [LARGE SCALE GENOMIC DNA]</scope>
    <source>
        <strain evidence="2 3">DSM 23031</strain>
    </source>
</reference>
<dbReference type="RefSeq" id="WP_139265715.1">
    <property type="nucleotide sequence ID" value="NZ_FNWQ01000002.1"/>
</dbReference>
<feature type="compositionally biased region" description="Low complexity" evidence="1">
    <location>
        <begin position="37"/>
        <end position="66"/>
    </location>
</feature>
<dbReference type="OrthoDB" id="2972467at2"/>
<dbReference type="Proteomes" id="UP000198561">
    <property type="component" value="Unassembled WGS sequence"/>
</dbReference>
<evidence type="ECO:0000313" key="3">
    <source>
        <dbReference type="Proteomes" id="UP000198561"/>
    </source>
</evidence>
<dbReference type="AlphaFoldDB" id="A0A1H6HCD9"/>
<feature type="region of interest" description="Disordered" evidence="1">
    <location>
        <begin position="37"/>
        <end position="91"/>
    </location>
</feature>
<evidence type="ECO:0000313" key="2">
    <source>
        <dbReference type="EMBL" id="SEH31865.1"/>
    </source>
</evidence>
<gene>
    <name evidence="2" type="ORF">SAMN05421593_1591</name>
</gene>
<sequence length="91" mass="9356">MIIVDSSDGPLRGSTVDTSISNNVNSAYVFYQENNSGAYSSSRASGSSLGSSSNSSKRSDGGSSNSPGSRGYRHTSEGKAKVTNIKLSGKI</sequence>
<protein>
    <submittedName>
        <fullName evidence="2">Uncharacterized protein</fullName>
    </submittedName>
</protein>
<evidence type="ECO:0000256" key="1">
    <source>
        <dbReference type="SAM" id="MobiDB-lite"/>
    </source>
</evidence>
<organism evidence="2 3">
    <name type="scientific">Chryseobacterium culicis</name>
    <dbReference type="NCBI Taxonomy" id="680127"/>
    <lineage>
        <taxon>Bacteria</taxon>
        <taxon>Pseudomonadati</taxon>
        <taxon>Bacteroidota</taxon>
        <taxon>Flavobacteriia</taxon>
        <taxon>Flavobacteriales</taxon>
        <taxon>Weeksellaceae</taxon>
        <taxon>Chryseobacterium group</taxon>
        <taxon>Chryseobacterium</taxon>
    </lineage>
</organism>
<proteinExistence type="predicted"/>